<evidence type="ECO:0000313" key="2">
    <source>
        <dbReference type="Proteomes" id="UP001550378"/>
    </source>
</evidence>
<comment type="caution">
    <text evidence="1">The sequence shown here is derived from an EMBL/GenBank/DDBJ whole genome shotgun (WGS) entry which is preliminary data.</text>
</comment>
<accession>A0ABV2W4X7</accession>
<proteinExistence type="predicted"/>
<dbReference type="Proteomes" id="UP001550378">
    <property type="component" value="Unassembled WGS sequence"/>
</dbReference>
<gene>
    <name evidence="1" type="ORF">ABZ508_12810</name>
</gene>
<dbReference type="EMBL" id="JBEXZR010000009">
    <property type="protein sequence ID" value="MEU0708228.1"/>
    <property type="molecule type" value="Genomic_DNA"/>
</dbReference>
<reference evidence="1 2" key="1">
    <citation type="submission" date="2024-06" db="EMBL/GenBank/DDBJ databases">
        <title>The Natural Products Discovery Center: Release of the First 8490 Sequenced Strains for Exploring Actinobacteria Biosynthetic Diversity.</title>
        <authorList>
            <person name="Kalkreuter E."/>
            <person name="Kautsar S.A."/>
            <person name="Yang D."/>
            <person name="Bader C.D."/>
            <person name="Teijaro C.N."/>
            <person name="Fluegel L."/>
            <person name="Davis C.M."/>
            <person name="Simpson J.R."/>
            <person name="Lauterbach L."/>
            <person name="Steele A.D."/>
            <person name="Gui C."/>
            <person name="Meng S."/>
            <person name="Li G."/>
            <person name="Viehrig K."/>
            <person name="Ye F."/>
            <person name="Su P."/>
            <person name="Kiefer A.F."/>
            <person name="Nichols A."/>
            <person name="Cepeda A.J."/>
            <person name="Yan W."/>
            <person name="Fan B."/>
            <person name="Jiang Y."/>
            <person name="Adhikari A."/>
            <person name="Zheng C.-J."/>
            <person name="Schuster L."/>
            <person name="Cowan T.M."/>
            <person name="Smanski M.J."/>
            <person name="Chevrette M.G."/>
            <person name="De Carvalho L.P.S."/>
            <person name="Shen B."/>
        </authorList>
    </citation>
    <scope>NUCLEOTIDE SEQUENCE [LARGE SCALE GENOMIC DNA]</scope>
    <source>
        <strain evidence="1 2">NPDC006337</strain>
    </source>
</reference>
<organism evidence="1 2">
    <name type="scientific">Streptomyces lavendulocolor</name>
    <dbReference type="NCBI Taxonomy" id="67316"/>
    <lineage>
        <taxon>Bacteria</taxon>
        <taxon>Bacillati</taxon>
        <taxon>Actinomycetota</taxon>
        <taxon>Actinomycetes</taxon>
        <taxon>Kitasatosporales</taxon>
        <taxon>Streptomycetaceae</taxon>
        <taxon>Streptomyces</taxon>
    </lineage>
</organism>
<name>A0ABV2W4X7_9ACTN</name>
<keyword evidence="2" id="KW-1185">Reference proteome</keyword>
<sequence>MTATLAAAPAQAATTCNSGRVCFIGTSGDVLNLDPDIAFPKCSTGAAAPYSGIDTARNRSNRALNVYLSPGTPISRLDPGETIDFTPAATYHFCLWGL</sequence>
<evidence type="ECO:0000313" key="1">
    <source>
        <dbReference type="EMBL" id="MEU0708228.1"/>
    </source>
</evidence>
<dbReference type="RefSeq" id="WP_359658134.1">
    <property type="nucleotide sequence ID" value="NZ_JBEXZO010000011.1"/>
</dbReference>
<protein>
    <submittedName>
        <fullName evidence="1">Uncharacterized protein</fullName>
    </submittedName>
</protein>